<feature type="domain" description="Multidrug resistance protein MdtA-like beta-barrel" evidence="11">
    <location>
        <begin position="248"/>
        <end position="329"/>
    </location>
</feature>
<evidence type="ECO:0000259" key="11">
    <source>
        <dbReference type="Pfam" id="PF25944"/>
    </source>
</evidence>
<dbReference type="GO" id="GO:0015562">
    <property type="term" value="F:efflux transmembrane transporter activity"/>
    <property type="evidence" value="ECO:0007669"/>
    <property type="project" value="TreeGrafter"/>
</dbReference>
<feature type="domain" description="Multidrug resistance protein MdtA-like C-terminal permuted SH3" evidence="12">
    <location>
        <begin position="334"/>
        <end position="392"/>
    </location>
</feature>
<protein>
    <submittedName>
        <fullName evidence="13">Multidrug efflux system membrane fusion protein</fullName>
    </submittedName>
</protein>
<dbReference type="InterPro" id="IPR006143">
    <property type="entry name" value="RND_pump_MFP"/>
</dbReference>
<feature type="domain" description="Multidrug resistance protein MdtA-like alpha-helical hairpin" evidence="9">
    <location>
        <begin position="143"/>
        <end position="211"/>
    </location>
</feature>
<dbReference type="Gene3D" id="2.40.30.170">
    <property type="match status" value="1"/>
</dbReference>
<organism evidence="13 14">
    <name type="scientific">Roseimicrobium gellanilyticum</name>
    <dbReference type="NCBI Taxonomy" id="748857"/>
    <lineage>
        <taxon>Bacteria</taxon>
        <taxon>Pseudomonadati</taxon>
        <taxon>Verrucomicrobiota</taxon>
        <taxon>Verrucomicrobiia</taxon>
        <taxon>Verrucomicrobiales</taxon>
        <taxon>Verrucomicrobiaceae</taxon>
        <taxon>Roseimicrobium</taxon>
    </lineage>
</organism>
<dbReference type="Gene3D" id="2.40.420.20">
    <property type="match status" value="1"/>
</dbReference>
<evidence type="ECO:0000256" key="7">
    <source>
        <dbReference type="SAM" id="Coils"/>
    </source>
</evidence>
<dbReference type="AlphaFoldDB" id="A0A366HMD4"/>
<comment type="subcellular location">
    <subcellularLocation>
        <location evidence="1">Cell membrane</location>
    </subcellularLocation>
</comment>
<evidence type="ECO:0000259" key="12">
    <source>
        <dbReference type="Pfam" id="PF25967"/>
    </source>
</evidence>
<gene>
    <name evidence="13" type="ORF">DES53_105136</name>
</gene>
<evidence type="ECO:0000256" key="4">
    <source>
        <dbReference type="ARBA" id="ARBA00022475"/>
    </source>
</evidence>
<evidence type="ECO:0000259" key="9">
    <source>
        <dbReference type="Pfam" id="PF25876"/>
    </source>
</evidence>
<keyword evidence="14" id="KW-1185">Reference proteome</keyword>
<dbReference type="Proteomes" id="UP000253426">
    <property type="component" value="Unassembled WGS sequence"/>
</dbReference>
<evidence type="ECO:0000256" key="3">
    <source>
        <dbReference type="ARBA" id="ARBA00022448"/>
    </source>
</evidence>
<dbReference type="FunFam" id="2.40.420.20:FF:000001">
    <property type="entry name" value="Efflux RND transporter periplasmic adaptor subunit"/>
    <property type="match status" value="1"/>
</dbReference>
<keyword evidence="7" id="KW-0175">Coiled coil</keyword>
<dbReference type="Pfam" id="PF25944">
    <property type="entry name" value="Beta-barrel_RND"/>
    <property type="match status" value="1"/>
</dbReference>
<dbReference type="InterPro" id="IPR058625">
    <property type="entry name" value="MdtA-like_BSH"/>
</dbReference>
<evidence type="ECO:0000256" key="6">
    <source>
        <dbReference type="ARBA" id="ARBA00023136"/>
    </source>
</evidence>
<feature type="coiled-coil region" evidence="7">
    <location>
        <begin position="181"/>
        <end position="210"/>
    </location>
</feature>
<dbReference type="InterPro" id="IPR058626">
    <property type="entry name" value="MdtA-like_b-barrel"/>
</dbReference>
<keyword evidence="5" id="KW-0997">Cell inner membrane</keyword>
<dbReference type="Gene3D" id="1.10.287.470">
    <property type="entry name" value="Helix hairpin bin"/>
    <property type="match status" value="1"/>
</dbReference>
<evidence type="ECO:0000259" key="10">
    <source>
        <dbReference type="Pfam" id="PF25917"/>
    </source>
</evidence>
<dbReference type="PANTHER" id="PTHR30469">
    <property type="entry name" value="MULTIDRUG RESISTANCE PROTEIN MDTA"/>
    <property type="match status" value="1"/>
</dbReference>
<feature type="region of interest" description="Disordered" evidence="8">
    <location>
        <begin position="406"/>
        <end position="427"/>
    </location>
</feature>
<reference evidence="13 14" key="1">
    <citation type="submission" date="2018-06" db="EMBL/GenBank/DDBJ databases">
        <title>Genomic Encyclopedia of Type Strains, Phase IV (KMG-IV): sequencing the most valuable type-strain genomes for metagenomic binning, comparative biology and taxonomic classification.</title>
        <authorList>
            <person name="Goeker M."/>
        </authorList>
    </citation>
    <scope>NUCLEOTIDE SEQUENCE [LARGE SCALE GENOMIC DNA]</scope>
    <source>
        <strain evidence="13 14">DSM 25532</strain>
    </source>
</reference>
<evidence type="ECO:0000256" key="1">
    <source>
        <dbReference type="ARBA" id="ARBA00004236"/>
    </source>
</evidence>
<dbReference type="PANTHER" id="PTHR30469:SF36">
    <property type="entry name" value="BLL3903 PROTEIN"/>
    <property type="match status" value="1"/>
</dbReference>
<evidence type="ECO:0000313" key="13">
    <source>
        <dbReference type="EMBL" id="RBP43737.1"/>
    </source>
</evidence>
<accession>A0A366HMD4</accession>
<keyword evidence="4" id="KW-1003">Cell membrane</keyword>
<comment type="similarity">
    <text evidence="2">Belongs to the membrane fusion protein (MFP) (TC 8.A.1) family.</text>
</comment>
<dbReference type="Pfam" id="PF25917">
    <property type="entry name" value="BSH_RND"/>
    <property type="match status" value="1"/>
</dbReference>
<dbReference type="InterPro" id="IPR058624">
    <property type="entry name" value="MdtA-like_HH"/>
</dbReference>
<dbReference type="SUPFAM" id="SSF111369">
    <property type="entry name" value="HlyD-like secretion proteins"/>
    <property type="match status" value="1"/>
</dbReference>
<keyword evidence="6" id="KW-0472">Membrane</keyword>
<dbReference type="NCBIfam" id="TIGR01730">
    <property type="entry name" value="RND_mfp"/>
    <property type="match status" value="1"/>
</dbReference>
<dbReference type="Pfam" id="PF25876">
    <property type="entry name" value="HH_MFP_RND"/>
    <property type="match status" value="1"/>
</dbReference>
<dbReference type="GO" id="GO:1990281">
    <property type="term" value="C:efflux pump complex"/>
    <property type="evidence" value="ECO:0007669"/>
    <property type="project" value="TreeGrafter"/>
</dbReference>
<dbReference type="Pfam" id="PF25967">
    <property type="entry name" value="RND-MFP_C"/>
    <property type="match status" value="1"/>
</dbReference>
<dbReference type="Gene3D" id="2.40.50.100">
    <property type="match status" value="1"/>
</dbReference>
<evidence type="ECO:0000256" key="8">
    <source>
        <dbReference type="SAM" id="MobiDB-lite"/>
    </source>
</evidence>
<evidence type="ECO:0000256" key="2">
    <source>
        <dbReference type="ARBA" id="ARBA00009477"/>
    </source>
</evidence>
<dbReference type="GO" id="GO:0030313">
    <property type="term" value="C:cell envelope"/>
    <property type="evidence" value="ECO:0007669"/>
    <property type="project" value="UniProtKB-SubCell"/>
</dbReference>
<dbReference type="InterPro" id="IPR058627">
    <property type="entry name" value="MdtA-like_C"/>
</dbReference>
<evidence type="ECO:0000256" key="5">
    <source>
        <dbReference type="ARBA" id="ARBA00022519"/>
    </source>
</evidence>
<proteinExistence type="inferred from homology"/>
<evidence type="ECO:0000313" key="14">
    <source>
        <dbReference type="Proteomes" id="UP000253426"/>
    </source>
</evidence>
<comment type="caution">
    <text evidence="13">The sequence shown here is derived from an EMBL/GenBank/DDBJ whole genome shotgun (WGS) entry which is preliminary data.</text>
</comment>
<feature type="domain" description="Multidrug resistance protein MdtA-like barrel-sandwich hybrid" evidence="10">
    <location>
        <begin position="103"/>
        <end position="243"/>
    </location>
</feature>
<name>A0A366HMD4_9BACT</name>
<dbReference type="EMBL" id="QNRR01000005">
    <property type="protein sequence ID" value="RBP43737.1"/>
    <property type="molecule type" value="Genomic_DNA"/>
</dbReference>
<keyword evidence="3" id="KW-0813">Transport</keyword>
<sequence length="427" mass="44984">MRPAISLLPFEITTGAAPKETLLNRSQKGSFSMFPPNHHHRLLALAGCVLSLALAACSKSPEGAQKGGGGRGGGAVPVTAADVVKKDMPVILPGIGNVRAFSTVSVKPRVSGQIAELHYKEGQFVKQGDLLVTIDPKPFQVALAQAKAKQNQVGTQLNLAQKQADRYVALQKSGAVAKEQVDQVQSDLKVAQANAEAEEAAVEAAELQLSYCTIYSPMAGRVGRRVMDAGNVVKADETELVVINQLQPIEVVFSVPEQYLGVISKEMAKGPLKAGIALNENAAAQTSGELTFVDNAVKPATGTIELKAMFPNKDLTLWPGQFGEVMLTLSTQKDATVAPAVAVQIGQKGPYVFVVKADKTVEVREVVVERTVADESVIQKGLNPGESVVIDGHLRLFPGAKVELKPPVGSEAPPAEAAGKQVANTVP</sequence>